<organism evidence="2 3">
    <name type="scientific">Microbacterium azadirachtae</name>
    <dbReference type="NCBI Taxonomy" id="582680"/>
    <lineage>
        <taxon>Bacteria</taxon>
        <taxon>Bacillati</taxon>
        <taxon>Actinomycetota</taxon>
        <taxon>Actinomycetes</taxon>
        <taxon>Micrococcales</taxon>
        <taxon>Microbacteriaceae</taxon>
        <taxon>Microbacterium</taxon>
    </lineage>
</organism>
<evidence type="ECO:0000313" key="3">
    <source>
        <dbReference type="Proteomes" id="UP000033448"/>
    </source>
</evidence>
<feature type="transmembrane region" description="Helical" evidence="1">
    <location>
        <begin position="175"/>
        <end position="195"/>
    </location>
</feature>
<dbReference type="Proteomes" id="UP000033448">
    <property type="component" value="Unassembled WGS sequence"/>
</dbReference>
<name>A0A0F0KWQ2_9MICO</name>
<accession>A0A0F0KWQ2</accession>
<keyword evidence="1" id="KW-1133">Transmembrane helix</keyword>
<evidence type="ECO:0000313" key="2">
    <source>
        <dbReference type="EMBL" id="KJL25342.1"/>
    </source>
</evidence>
<feature type="transmembrane region" description="Helical" evidence="1">
    <location>
        <begin position="91"/>
        <end position="111"/>
    </location>
</feature>
<comment type="caution">
    <text evidence="2">The sequence shown here is derived from an EMBL/GenBank/DDBJ whole genome shotgun (WGS) entry which is preliminary data.</text>
</comment>
<keyword evidence="1" id="KW-0812">Transmembrane</keyword>
<feature type="transmembrane region" description="Helical" evidence="1">
    <location>
        <begin position="215"/>
        <end position="234"/>
    </location>
</feature>
<feature type="transmembrane region" description="Helical" evidence="1">
    <location>
        <begin position="296"/>
        <end position="317"/>
    </location>
</feature>
<evidence type="ECO:0000256" key="1">
    <source>
        <dbReference type="SAM" id="Phobius"/>
    </source>
</evidence>
<feature type="transmembrane region" description="Helical" evidence="1">
    <location>
        <begin position="117"/>
        <end position="144"/>
    </location>
</feature>
<protein>
    <submittedName>
        <fullName evidence="2">Uncharacterized protein</fullName>
    </submittedName>
</protein>
<proteinExistence type="predicted"/>
<keyword evidence="3" id="KW-1185">Reference proteome</keyword>
<feature type="transmembrane region" description="Helical" evidence="1">
    <location>
        <begin position="241"/>
        <end position="262"/>
    </location>
</feature>
<sequence>MTESAYADRYVAAVARAVPASSRAEILAELEASIAEQVEPRIAEGEDRDGAEREVVAALGEPIAYASSLLDRPMWVVGPRYYAAWLRLLRLLLWIVPLCGVGGVVLGQLIARAPVGAVFGSAVAVLIQTVVHVVFWTTLVFFVLERTGSTGDTILDWTPEQLPPTAEARSGRTDLIASLVFLAVMAGAIVWDRLLGFFPTGGSPIPVLAPEPWPWIVVWGFLVLEAAFGVALFVRQRWTTGLAVINTVLALAFAAATLTLLVRGELVNPSLIAFITEAGGEGFARGERASAAQGGVFGILGVVVGFSLVLFAAWDIVDGWLKLRRVRRTATPHPRPGRAE</sequence>
<dbReference type="OrthoDB" id="3171769at2"/>
<dbReference type="EMBL" id="JYIT01000070">
    <property type="protein sequence ID" value="KJL25342.1"/>
    <property type="molecule type" value="Genomic_DNA"/>
</dbReference>
<gene>
    <name evidence="2" type="ORF">RL72_01410</name>
</gene>
<keyword evidence="1" id="KW-0472">Membrane</keyword>
<dbReference type="Pfam" id="PF22564">
    <property type="entry name" value="HAAS"/>
    <property type="match status" value="1"/>
</dbReference>
<dbReference type="AlphaFoldDB" id="A0A0F0KWQ2"/>
<reference evidence="2 3" key="1">
    <citation type="submission" date="2015-02" db="EMBL/GenBank/DDBJ databases">
        <title>Draft genome sequences of ten Microbacterium spp. with emphasis on heavy metal contaminated environments.</title>
        <authorList>
            <person name="Corretto E."/>
        </authorList>
    </citation>
    <scope>NUCLEOTIDE SEQUENCE [LARGE SCALE GENOMIC DNA]</scope>
    <source>
        <strain evidence="2 3">DSM 23848</strain>
    </source>
</reference>
<dbReference type="RefSeq" id="WP_045250124.1">
    <property type="nucleotide sequence ID" value="NZ_JYIT01000070.1"/>
</dbReference>
<dbReference type="PATRIC" id="fig|582680.7.peg.1446"/>